<evidence type="ECO:0000313" key="2">
    <source>
        <dbReference type="EnsemblPlants" id="PGSC0003DMT400096883"/>
    </source>
</evidence>
<dbReference type="HOGENOM" id="CLU_1996610_0_0_1"/>
<protein>
    <submittedName>
        <fullName evidence="2">Uncharacterized protein</fullName>
    </submittedName>
</protein>
<feature type="compositionally biased region" description="Polar residues" evidence="1">
    <location>
        <begin position="108"/>
        <end position="119"/>
    </location>
</feature>
<dbReference type="Gramene" id="PGSC0003DMT400096883">
    <property type="protein sequence ID" value="PGSC0003DMT400096883"/>
    <property type="gene ID" value="PGSC0003DMG400046454"/>
</dbReference>
<keyword evidence="3" id="KW-1185">Reference proteome</keyword>
<evidence type="ECO:0000313" key="3">
    <source>
        <dbReference type="Proteomes" id="UP000011115"/>
    </source>
</evidence>
<dbReference type="Proteomes" id="UP000011115">
    <property type="component" value="Unassembled WGS sequence"/>
</dbReference>
<evidence type="ECO:0000256" key="1">
    <source>
        <dbReference type="SAM" id="MobiDB-lite"/>
    </source>
</evidence>
<dbReference type="PaxDb" id="4113-PGSC0003DMT400096883"/>
<dbReference type="AlphaFoldDB" id="M1DZF9"/>
<reference evidence="2" key="2">
    <citation type="submission" date="2015-06" db="UniProtKB">
        <authorList>
            <consortium name="EnsemblPlants"/>
        </authorList>
    </citation>
    <scope>IDENTIFICATION</scope>
    <source>
        <strain evidence="2">DM1-3 516 R44</strain>
    </source>
</reference>
<organism evidence="2 3">
    <name type="scientific">Solanum tuberosum</name>
    <name type="common">Potato</name>
    <dbReference type="NCBI Taxonomy" id="4113"/>
    <lineage>
        <taxon>Eukaryota</taxon>
        <taxon>Viridiplantae</taxon>
        <taxon>Streptophyta</taxon>
        <taxon>Embryophyta</taxon>
        <taxon>Tracheophyta</taxon>
        <taxon>Spermatophyta</taxon>
        <taxon>Magnoliopsida</taxon>
        <taxon>eudicotyledons</taxon>
        <taxon>Gunneridae</taxon>
        <taxon>Pentapetalae</taxon>
        <taxon>asterids</taxon>
        <taxon>lamiids</taxon>
        <taxon>Solanales</taxon>
        <taxon>Solanaceae</taxon>
        <taxon>Solanoideae</taxon>
        <taxon>Solaneae</taxon>
        <taxon>Solanum</taxon>
    </lineage>
</organism>
<name>M1DZF9_SOLTU</name>
<feature type="region of interest" description="Disordered" evidence="1">
    <location>
        <begin position="98"/>
        <end position="125"/>
    </location>
</feature>
<reference evidence="3" key="1">
    <citation type="journal article" date="2011" name="Nature">
        <title>Genome sequence and analysis of the tuber crop potato.</title>
        <authorList>
            <consortium name="The Potato Genome Sequencing Consortium"/>
        </authorList>
    </citation>
    <scope>NUCLEOTIDE SEQUENCE [LARGE SCALE GENOMIC DNA]</scope>
    <source>
        <strain evidence="3">cv. DM1-3 516 R44</strain>
    </source>
</reference>
<sequence>MFFRSPLVPVDCTPREDGSAKCSGSPNTLVIRIMKLKHRRSILEERCPLSLEKARKIGSPKHIGDLPDLIETVVQSMIQTLPTETSTTTPSGYVIDIPSEATPDTDAHIQTATPATVTPTEREAT</sequence>
<proteinExistence type="predicted"/>
<accession>M1DZF9</accession>
<dbReference type="InParanoid" id="M1DZF9"/>
<dbReference type="EnsemblPlants" id="PGSC0003DMT400096883">
    <property type="protein sequence ID" value="PGSC0003DMT400096883"/>
    <property type="gene ID" value="PGSC0003DMG400046454"/>
</dbReference>